<dbReference type="EMBL" id="GBRH01229284">
    <property type="protein sequence ID" value="JAD68611.1"/>
    <property type="molecule type" value="Transcribed_RNA"/>
</dbReference>
<feature type="region of interest" description="Disordered" evidence="1">
    <location>
        <begin position="41"/>
        <end position="96"/>
    </location>
</feature>
<reference evidence="2" key="1">
    <citation type="submission" date="2014-09" db="EMBL/GenBank/DDBJ databases">
        <authorList>
            <person name="Magalhaes I.L.F."/>
            <person name="Oliveira U."/>
            <person name="Santos F.R."/>
            <person name="Vidigal T.H.D.A."/>
            <person name="Brescovit A.D."/>
            <person name="Santos A.J."/>
        </authorList>
    </citation>
    <scope>NUCLEOTIDE SEQUENCE</scope>
    <source>
        <tissue evidence="2">Shoot tissue taken approximately 20 cm above the soil surface</tissue>
    </source>
</reference>
<evidence type="ECO:0000313" key="2">
    <source>
        <dbReference type="EMBL" id="JAD68611.1"/>
    </source>
</evidence>
<proteinExistence type="predicted"/>
<evidence type="ECO:0000256" key="1">
    <source>
        <dbReference type="SAM" id="MobiDB-lite"/>
    </source>
</evidence>
<protein>
    <submittedName>
        <fullName evidence="2">Uncharacterized protein</fullName>
    </submittedName>
</protein>
<accession>A0A0A9BZB0</accession>
<reference evidence="2" key="2">
    <citation type="journal article" date="2015" name="Data Brief">
        <title>Shoot transcriptome of the giant reed, Arundo donax.</title>
        <authorList>
            <person name="Barrero R.A."/>
            <person name="Guerrero F.D."/>
            <person name="Moolhuijzen P."/>
            <person name="Goolsby J.A."/>
            <person name="Tidwell J."/>
            <person name="Bellgard S.E."/>
            <person name="Bellgard M.I."/>
        </authorList>
    </citation>
    <scope>NUCLEOTIDE SEQUENCE</scope>
    <source>
        <tissue evidence="2">Shoot tissue taken approximately 20 cm above the soil surface</tissue>
    </source>
</reference>
<organism evidence="2">
    <name type="scientific">Arundo donax</name>
    <name type="common">Giant reed</name>
    <name type="synonym">Donax arundinaceus</name>
    <dbReference type="NCBI Taxonomy" id="35708"/>
    <lineage>
        <taxon>Eukaryota</taxon>
        <taxon>Viridiplantae</taxon>
        <taxon>Streptophyta</taxon>
        <taxon>Embryophyta</taxon>
        <taxon>Tracheophyta</taxon>
        <taxon>Spermatophyta</taxon>
        <taxon>Magnoliopsida</taxon>
        <taxon>Liliopsida</taxon>
        <taxon>Poales</taxon>
        <taxon>Poaceae</taxon>
        <taxon>PACMAD clade</taxon>
        <taxon>Arundinoideae</taxon>
        <taxon>Arundineae</taxon>
        <taxon>Arundo</taxon>
    </lineage>
</organism>
<name>A0A0A9BZB0_ARUDO</name>
<dbReference type="AlphaFoldDB" id="A0A0A9BZB0"/>
<feature type="compositionally biased region" description="Low complexity" evidence="1">
    <location>
        <begin position="64"/>
        <end position="73"/>
    </location>
</feature>
<sequence>MKDVVGNHQLAKSLARSRRRCPMFSLEETFLMEKRMVNNRMEERQQRCGGRSSVRIAPSQGSTAALAAGRLRPLPLPGHPEAPHHGGCQGRVTTSSREAWAADQQDAAVVALARHFGG</sequence>